<sequence>MKNLLTEALTILGNTEVNDTRHKARGRRAQARVLAMISVADATARMYREQRIANLLVLAQMEKDYADWALSEARRLLSADKPGDPPAPPDKS</sequence>
<evidence type="ECO:0000313" key="1">
    <source>
        <dbReference type="EMBL" id="GGO42502.1"/>
    </source>
</evidence>
<organism evidence="1 2">
    <name type="scientific">Citricoccus zhacaiensis</name>
    <dbReference type="NCBI Taxonomy" id="489142"/>
    <lineage>
        <taxon>Bacteria</taxon>
        <taxon>Bacillati</taxon>
        <taxon>Actinomycetota</taxon>
        <taxon>Actinomycetes</taxon>
        <taxon>Micrococcales</taxon>
        <taxon>Micrococcaceae</taxon>
        <taxon>Citricoccus</taxon>
    </lineage>
</organism>
<reference evidence="2" key="1">
    <citation type="journal article" date="2019" name="Int. J. Syst. Evol. Microbiol.">
        <title>The Global Catalogue of Microorganisms (GCM) 10K type strain sequencing project: providing services to taxonomists for standard genome sequencing and annotation.</title>
        <authorList>
            <consortium name="The Broad Institute Genomics Platform"/>
            <consortium name="The Broad Institute Genome Sequencing Center for Infectious Disease"/>
            <person name="Wu L."/>
            <person name="Ma J."/>
        </authorList>
    </citation>
    <scope>NUCLEOTIDE SEQUENCE [LARGE SCALE GENOMIC DNA]</scope>
    <source>
        <strain evidence="2">CGMCC 1.7064</strain>
    </source>
</reference>
<comment type="caution">
    <text evidence="1">The sequence shown here is derived from an EMBL/GenBank/DDBJ whole genome shotgun (WGS) entry which is preliminary data.</text>
</comment>
<dbReference type="Proteomes" id="UP000642509">
    <property type="component" value="Unassembled WGS sequence"/>
</dbReference>
<dbReference type="RefSeq" id="WP_188804533.1">
    <property type="nucleotide sequence ID" value="NZ_BAAAOU010000001.1"/>
</dbReference>
<dbReference type="EMBL" id="BMLQ01000002">
    <property type="protein sequence ID" value="GGO42502.1"/>
    <property type="molecule type" value="Genomic_DNA"/>
</dbReference>
<name>A0ABQ2LS93_9MICC</name>
<evidence type="ECO:0000313" key="2">
    <source>
        <dbReference type="Proteomes" id="UP000642509"/>
    </source>
</evidence>
<protein>
    <submittedName>
        <fullName evidence="1">Uncharacterized protein</fullName>
    </submittedName>
</protein>
<gene>
    <name evidence="1" type="ORF">GCM10010977_08470</name>
</gene>
<keyword evidence="2" id="KW-1185">Reference proteome</keyword>
<accession>A0ABQ2LS93</accession>
<proteinExistence type="predicted"/>